<name>F9CZZ7_PREDD</name>
<protein>
    <submittedName>
        <fullName evidence="1">Uncharacterized protein</fullName>
    </submittedName>
</protein>
<dbReference type="Proteomes" id="UP000007820">
    <property type="component" value="Unassembled WGS sequence"/>
</dbReference>
<sequence>MPIQFNHTRAKVIKSKRKAKCLPVKNPRRKNNPAVCAPFQIK</sequence>
<proteinExistence type="predicted"/>
<organism evidence="1 2">
    <name type="scientific">Prevotella dentalis (strain ATCC 49559 / DSM 3688 / JCM 13448 / NCTC 12043 / ES 2772)</name>
    <name type="common">Mitsuokella dentalis</name>
    <dbReference type="NCBI Taxonomy" id="908937"/>
    <lineage>
        <taxon>Bacteria</taxon>
        <taxon>Pseudomonadati</taxon>
        <taxon>Bacteroidota</taxon>
        <taxon>Bacteroidia</taxon>
        <taxon>Bacteroidales</taxon>
        <taxon>Prevotellaceae</taxon>
        <taxon>Prevotella</taxon>
    </lineage>
</organism>
<evidence type="ECO:0000313" key="1">
    <source>
        <dbReference type="EMBL" id="EGQ17569.1"/>
    </source>
</evidence>
<reference evidence="1 2" key="1">
    <citation type="submission" date="2011-04" db="EMBL/GenBank/DDBJ databases">
        <authorList>
            <person name="Muzny D."/>
            <person name="Qin X."/>
            <person name="Deng J."/>
            <person name="Jiang H."/>
            <person name="Liu Y."/>
            <person name="Qu J."/>
            <person name="Song X.-Z."/>
            <person name="Zhang L."/>
            <person name="Thornton R."/>
            <person name="Coyle M."/>
            <person name="Francisco L."/>
            <person name="Jackson L."/>
            <person name="Javaid M."/>
            <person name="Korchina V."/>
            <person name="Kovar C."/>
            <person name="Mata R."/>
            <person name="Mathew T."/>
            <person name="Ngo R."/>
            <person name="Nguyen L."/>
            <person name="Nguyen N."/>
            <person name="Okwuonu G."/>
            <person name="Ongeri F."/>
            <person name="Pham C."/>
            <person name="Simmons D."/>
            <person name="Wilczek-Boney K."/>
            <person name="Hale W."/>
            <person name="Jakkamsetti A."/>
            <person name="Pham P."/>
            <person name="Ruth R."/>
            <person name="San Lucas F."/>
            <person name="Warren J."/>
            <person name="Zhang J."/>
            <person name="Zhao Z."/>
            <person name="Zhou C."/>
            <person name="Zhu D."/>
            <person name="Lee S."/>
            <person name="Bess C."/>
            <person name="Blankenburg K."/>
            <person name="Forbes L."/>
            <person name="Fu Q."/>
            <person name="Gubbala S."/>
            <person name="Hirani K."/>
            <person name="Jayaseelan J.C."/>
            <person name="Lara F."/>
            <person name="Munidasa M."/>
            <person name="Palculict T."/>
            <person name="Patil S."/>
            <person name="Pu L.-L."/>
            <person name="Saada N."/>
            <person name="Tang L."/>
            <person name="Weissenberger G."/>
            <person name="Zhu Y."/>
            <person name="Hemphill L."/>
            <person name="Shang Y."/>
            <person name="Youmans B."/>
            <person name="Ayvaz T."/>
            <person name="Ross M."/>
            <person name="Santibanez J."/>
            <person name="Aqrawi P."/>
            <person name="Gross S."/>
            <person name="Joshi V."/>
            <person name="Fowler G."/>
            <person name="Nazareth L."/>
            <person name="Reid J."/>
            <person name="Worley K."/>
            <person name="Petrosino J."/>
            <person name="Highlander S."/>
            <person name="Gibbs R."/>
        </authorList>
    </citation>
    <scope>NUCLEOTIDE SEQUENCE [LARGE SCALE GENOMIC DNA]</scope>
    <source>
        <strain evidence="1 2">DSM 3688</strain>
    </source>
</reference>
<comment type="caution">
    <text evidence="1">The sequence shown here is derived from an EMBL/GenBank/DDBJ whole genome shotgun (WGS) entry which is preliminary data.</text>
</comment>
<evidence type="ECO:0000313" key="2">
    <source>
        <dbReference type="Proteomes" id="UP000007820"/>
    </source>
</evidence>
<dbReference type="AlphaFoldDB" id="F9CZZ7"/>
<gene>
    <name evidence="1" type="ORF">HMPREF9136_0174</name>
</gene>
<dbReference type="EMBL" id="AFPW01000002">
    <property type="protein sequence ID" value="EGQ17569.1"/>
    <property type="molecule type" value="Genomic_DNA"/>
</dbReference>
<accession>F9CZZ7</accession>